<dbReference type="PROSITE" id="PS50222">
    <property type="entry name" value="EF_HAND_2"/>
    <property type="match status" value="1"/>
</dbReference>
<feature type="compositionally biased region" description="Pro residues" evidence="2">
    <location>
        <begin position="846"/>
        <end position="873"/>
    </location>
</feature>
<feature type="domain" description="EF-hand" evidence="4">
    <location>
        <begin position="169"/>
        <end position="204"/>
    </location>
</feature>
<dbReference type="GO" id="GO:0006897">
    <property type="term" value="P:endocytosis"/>
    <property type="evidence" value="ECO:0007669"/>
    <property type="project" value="TreeGrafter"/>
</dbReference>
<dbReference type="InterPro" id="IPR011992">
    <property type="entry name" value="EF-hand-dom_pair"/>
</dbReference>
<evidence type="ECO:0000313" key="6">
    <source>
        <dbReference type="Proteomes" id="UP000664859"/>
    </source>
</evidence>
<dbReference type="GO" id="GO:0005737">
    <property type="term" value="C:cytoplasm"/>
    <property type="evidence" value="ECO:0007669"/>
    <property type="project" value="TreeGrafter"/>
</dbReference>
<name>A0A835ZIN7_9STRA</name>
<dbReference type="AlphaFoldDB" id="A0A835ZIN7"/>
<dbReference type="Gene3D" id="1.10.238.10">
    <property type="entry name" value="EF-hand"/>
    <property type="match status" value="2"/>
</dbReference>
<feature type="region of interest" description="Disordered" evidence="2">
    <location>
        <begin position="594"/>
        <end position="629"/>
    </location>
</feature>
<evidence type="ECO:0000259" key="3">
    <source>
        <dbReference type="PROSITE" id="PS50031"/>
    </source>
</evidence>
<feature type="region of interest" description="Disordered" evidence="2">
    <location>
        <begin position="393"/>
        <end position="441"/>
    </location>
</feature>
<dbReference type="CDD" id="cd00052">
    <property type="entry name" value="EH"/>
    <property type="match status" value="2"/>
</dbReference>
<reference evidence="5" key="1">
    <citation type="submission" date="2021-02" db="EMBL/GenBank/DDBJ databases">
        <title>First Annotated Genome of the Yellow-green Alga Tribonema minus.</title>
        <authorList>
            <person name="Mahan K.M."/>
        </authorList>
    </citation>
    <scope>NUCLEOTIDE SEQUENCE</scope>
    <source>
        <strain evidence="5">UTEX B ZZ1240</strain>
    </source>
</reference>
<feature type="region of interest" description="Disordered" evidence="2">
    <location>
        <begin position="347"/>
        <end position="381"/>
    </location>
</feature>
<evidence type="ECO:0000313" key="5">
    <source>
        <dbReference type="EMBL" id="KAG5191419.1"/>
    </source>
</evidence>
<keyword evidence="6" id="KW-1185">Reference proteome</keyword>
<dbReference type="PANTHER" id="PTHR11216">
    <property type="entry name" value="EH DOMAIN"/>
    <property type="match status" value="1"/>
</dbReference>
<feature type="compositionally biased region" description="Pro residues" evidence="2">
    <location>
        <begin position="367"/>
        <end position="377"/>
    </location>
</feature>
<evidence type="ECO:0000256" key="2">
    <source>
        <dbReference type="SAM" id="MobiDB-lite"/>
    </source>
</evidence>
<organism evidence="5 6">
    <name type="scientific">Tribonema minus</name>
    <dbReference type="NCBI Taxonomy" id="303371"/>
    <lineage>
        <taxon>Eukaryota</taxon>
        <taxon>Sar</taxon>
        <taxon>Stramenopiles</taxon>
        <taxon>Ochrophyta</taxon>
        <taxon>PX clade</taxon>
        <taxon>Xanthophyceae</taxon>
        <taxon>Tribonematales</taxon>
        <taxon>Tribonemataceae</taxon>
        <taxon>Tribonema</taxon>
    </lineage>
</organism>
<dbReference type="GO" id="GO:0005509">
    <property type="term" value="F:calcium ion binding"/>
    <property type="evidence" value="ECO:0007669"/>
    <property type="project" value="InterPro"/>
</dbReference>
<feature type="domain" description="EH" evidence="3">
    <location>
        <begin position="136"/>
        <end position="226"/>
    </location>
</feature>
<dbReference type="GO" id="GO:0005886">
    <property type="term" value="C:plasma membrane"/>
    <property type="evidence" value="ECO:0007669"/>
    <property type="project" value="TreeGrafter"/>
</dbReference>
<dbReference type="PANTHER" id="PTHR11216:SF174">
    <property type="entry name" value="GH06923P"/>
    <property type="match status" value="1"/>
</dbReference>
<dbReference type="GO" id="GO:0016197">
    <property type="term" value="P:endosomal transport"/>
    <property type="evidence" value="ECO:0007669"/>
    <property type="project" value="TreeGrafter"/>
</dbReference>
<dbReference type="SUPFAM" id="SSF47473">
    <property type="entry name" value="EF-hand"/>
    <property type="match status" value="2"/>
</dbReference>
<feature type="coiled-coil region" evidence="1">
    <location>
        <begin position="712"/>
        <end position="746"/>
    </location>
</feature>
<keyword evidence="1" id="KW-0175">Coiled coil</keyword>
<sequence length="1075" mass="110184">MADWAPLTGEERSYYDALFHAADTTGAGSLAGQAAVAFFMKSGLDVGTLKQVWDIADSSKQNFLTRPEFYCAMRLIAMAQSGAPLTREKLIVEGTVPIPLARLQGVAPPSGGLMYSQGLGPSGPSQDDPYFMLPEELAKYDMLFPSYDPDGDGFVTGAEAVPLFTKSGLDRGVLKQVWDMADSDRDARLSRAEFAVAMHLIVCISKKGLPVPPALPPSLARPGAPPQSPAAAAAAPPAPSPSPSPLSVTAPLSATRQRCVNLNTQCRRGDRRACDRRAPPPQQDWSCAMLDVLGDGSSTAAAILACLYYCLQMQQRFGVSTSNDRTFLEHARLFVAEIVRCRRHGAAPHAAPPAPASSPFPQHDSCVPPPPPLPTPPRSMTHKTTISEAFSDLDVDSGTPRSAPPPAGPPPSQMPPPLAAPQSPAPPRETSPAKPKPQLDMLMGLEPSSVSAAPQPSSPSAAAAMGTVSGGGVGMGSPGAGARGAPQYSGVGVLSPHQQYASSSRVSRTGSVSSAVPSIAASMPAAGDGMSADRARFSLSQDMGSGGGGGGGDVQDLMQASEGLVEHSTAQHAPRDRAALPCAAALYMSAAARCRNAQPRPSRRRCRRAPSSADVRHSRSDVSRAAAGAHAAAATATRAGADGVRRLVQRLHAERVALAAALDGAAEELAANQRALAEATGDADALAAELQSRPPAPASPDVQPFSEATGDAAALAVELQRLRAQRQSEERAVADLRAAIAAADARRQGLSSDVSAERAMLQDLQSERAQLSSATSMRDAAPAASPHSAAATPAAMAAGSSAFDDDGPFSSDLYLSCESSSAFDTDGPFSSGPFSAPAANRSLEPPAFPTNPAPPVPSPKMGGGPPPPPPKPTSPMRQAQPLADPFADAGFDTFGSSDNSKPAAAAPFEPFGGLAMGGSNGSGNGGGGGGGGDAFAGADGVHQCVQADGVRWSVILETARALRCSHAVRMVYCTVHGVDCSCTVHCQPCSSRTSFRLVAGGTALAVQRRAQPAVRCSVRSAVHENPCFVCLGSLARMADPFGGDDPFGGAAAGPGAFDAFPAPAADSAFDAFGQR</sequence>
<dbReference type="SMART" id="SM00027">
    <property type="entry name" value="EH"/>
    <property type="match status" value="2"/>
</dbReference>
<evidence type="ECO:0008006" key="7">
    <source>
        <dbReference type="Google" id="ProtNLM"/>
    </source>
</evidence>
<accession>A0A835ZIN7</accession>
<dbReference type="Proteomes" id="UP000664859">
    <property type="component" value="Unassembled WGS sequence"/>
</dbReference>
<feature type="region of interest" description="Disordered" evidence="2">
    <location>
        <begin position="766"/>
        <end position="788"/>
    </location>
</feature>
<feature type="compositionally biased region" description="Polar residues" evidence="2">
    <location>
        <begin position="766"/>
        <end position="776"/>
    </location>
</feature>
<dbReference type="PROSITE" id="PS50031">
    <property type="entry name" value="EH"/>
    <property type="match status" value="2"/>
</dbReference>
<feature type="region of interest" description="Disordered" evidence="2">
    <location>
        <begin position="216"/>
        <end position="250"/>
    </location>
</feature>
<dbReference type="InterPro" id="IPR002048">
    <property type="entry name" value="EF_hand_dom"/>
</dbReference>
<feature type="domain" description="EH" evidence="3">
    <location>
        <begin position="11"/>
        <end position="110"/>
    </location>
</feature>
<dbReference type="InterPro" id="IPR000261">
    <property type="entry name" value="EH_dom"/>
</dbReference>
<proteinExistence type="predicted"/>
<gene>
    <name evidence="5" type="ORF">JKP88DRAFT_266584</name>
</gene>
<feature type="region of interest" description="Disordered" evidence="2">
    <location>
        <begin position="828"/>
        <end position="908"/>
    </location>
</feature>
<dbReference type="EMBL" id="JAFCMP010000020">
    <property type="protein sequence ID" value="KAG5191419.1"/>
    <property type="molecule type" value="Genomic_DNA"/>
</dbReference>
<feature type="compositionally biased region" description="Pro residues" evidence="2">
    <location>
        <begin position="402"/>
        <end position="429"/>
    </location>
</feature>
<dbReference type="SMART" id="SM00054">
    <property type="entry name" value="EFh"/>
    <property type="match status" value="3"/>
</dbReference>
<evidence type="ECO:0000256" key="1">
    <source>
        <dbReference type="SAM" id="Coils"/>
    </source>
</evidence>
<protein>
    <recommendedName>
        <fullName evidence="7">Epidermal growth factor receptor substrate 15</fullName>
    </recommendedName>
</protein>
<comment type="caution">
    <text evidence="5">The sequence shown here is derived from an EMBL/GenBank/DDBJ whole genome shotgun (WGS) entry which is preliminary data.</text>
</comment>
<dbReference type="Pfam" id="PF12763">
    <property type="entry name" value="EH"/>
    <property type="match status" value="2"/>
</dbReference>
<evidence type="ECO:0000259" key="4">
    <source>
        <dbReference type="PROSITE" id="PS50222"/>
    </source>
</evidence>
<dbReference type="OrthoDB" id="524326at2759"/>